<name>A0A3S5YH61_SALER</name>
<comment type="caution">
    <text evidence="2">The sequence shown here is derived from an EMBL/GenBank/DDBJ whole genome shotgun (WGS) entry which is preliminary data.</text>
</comment>
<dbReference type="AlphaFoldDB" id="A0A3S5YH61"/>
<dbReference type="Proteomes" id="UP000868500">
    <property type="component" value="Unassembled WGS sequence"/>
</dbReference>
<dbReference type="EMBL" id="AWRC01000034">
    <property type="protein sequence ID" value="OLV96479.1"/>
    <property type="molecule type" value="Genomic_DNA"/>
</dbReference>
<organism evidence="2">
    <name type="scientific">Salmonella enterica subsp. arizonae serovar 18:z4,z23:- str. CVM N26626</name>
    <dbReference type="NCBI Taxonomy" id="1395119"/>
    <lineage>
        <taxon>Bacteria</taxon>
        <taxon>Pseudomonadati</taxon>
        <taxon>Pseudomonadota</taxon>
        <taxon>Gammaproteobacteria</taxon>
        <taxon>Enterobacterales</taxon>
        <taxon>Enterobacteriaceae</taxon>
        <taxon>Salmonella</taxon>
    </lineage>
</organism>
<protein>
    <submittedName>
        <fullName evidence="2">Uncharacterized protein</fullName>
    </submittedName>
</protein>
<evidence type="ECO:0000313" key="2">
    <source>
        <dbReference type="EMBL" id="OLV96479.1"/>
    </source>
</evidence>
<proteinExistence type="predicted"/>
<keyword evidence="1" id="KW-0812">Transmembrane</keyword>
<reference evidence="2" key="1">
    <citation type="submission" date="2013-09" db="EMBL/GenBank/DDBJ databases">
        <title>Salmonella enterica subsp. IIIa serovar 18:z4:z23:-.</title>
        <authorList>
            <person name="Chen Y."/>
            <person name="Li C."/>
            <person name="Mcdermott P."/>
            <person name="Zhao S."/>
        </authorList>
    </citation>
    <scope>NUCLEOTIDE SEQUENCE [LARGE SCALE GENOMIC DNA]</scope>
    <source>
        <strain evidence="2">N26626</strain>
    </source>
</reference>
<feature type="transmembrane region" description="Helical" evidence="1">
    <location>
        <begin position="12"/>
        <end position="30"/>
    </location>
</feature>
<sequence length="43" mass="4647">MTGINNAKSVGMAYYGIFMAIIGFSAKGEALGMKMALQRTWIC</sequence>
<keyword evidence="1" id="KW-1133">Transmembrane helix</keyword>
<evidence type="ECO:0000256" key="1">
    <source>
        <dbReference type="SAM" id="Phobius"/>
    </source>
</evidence>
<accession>A0A3S5YH61</accession>
<gene>
    <name evidence="2" type="ORF">P298_19230</name>
</gene>
<keyword evidence="1" id="KW-0472">Membrane</keyword>